<gene>
    <name evidence="1" type="ORF">GDO78_006188</name>
</gene>
<proteinExistence type="predicted"/>
<organism evidence="1 2">
    <name type="scientific">Eleutherodactylus coqui</name>
    <name type="common">Puerto Rican coqui</name>
    <dbReference type="NCBI Taxonomy" id="57060"/>
    <lineage>
        <taxon>Eukaryota</taxon>
        <taxon>Metazoa</taxon>
        <taxon>Chordata</taxon>
        <taxon>Craniata</taxon>
        <taxon>Vertebrata</taxon>
        <taxon>Euteleostomi</taxon>
        <taxon>Amphibia</taxon>
        <taxon>Batrachia</taxon>
        <taxon>Anura</taxon>
        <taxon>Neobatrachia</taxon>
        <taxon>Hyloidea</taxon>
        <taxon>Eleutherodactylidae</taxon>
        <taxon>Eleutherodactylinae</taxon>
        <taxon>Eleutherodactylus</taxon>
        <taxon>Eleutherodactylus</taxon>
    </lineage>
</organism>
<dbReference type="EMBL" id="WNTK01000002">
    <property type="protein sequence ID" value="KAG9490729.1"/>
    <property type="molecule type" value="Genomic_DNA"/>
</dbReference>
<evidence type="ECO:0000313" key="1">
    <source>
        <dbReference type="EMBL" id="KAG9490729.1"/>
    </source>
</evidence>
<reference evidence="1" key="1">
    <citation type="thesis" date="2020" institute="ProQuest LLC" country="789 East Eisenhower Parkway, Ann Arbor, MI, USA">
        <title>Comparative Genomics and Chromosome Evolution.</title>
        <authorList>
            <person name="Mudd A.B."/>
        </authorList>
    </citation>
    <scope>NUCLEOTIDE SEQUENCE</scope>
    <source>
        <strain evidence="1">HN-11 Male</strain>
        <tissue evidence="1">Kidney and liver</tissue>
    </source>
</reference>
<dbReference type="AlphaFoldDB" id="A0A8J6KJ58"/>
<evidence type="ECO:0008006" key="3">
    <source>
        <dbReference type="Google" id="ProtNLM"/>
    </source>
</evidence>
<accession>A0A8J6KJ58</accession>
<protein>
    <recommendedName>
        <fullName evidence="3">RBR-type E3 ubiquitin transferase</fullName>
    </recommendedName>
</protein>
<keyword evidence="2" id="KW-1185">Reference proteome</keyword>
<name>A0A8J6KJ58_ELECQ</name>
<comment type="caution">
    <text evidence="1">The sequence shown here is derived from an EMBL/GenBank/DDBJ whole genome shotgun (WGS) entry which is preliminary data.</text>
</comment>
<dbReference type="Gene3D" id="1.20.120.1750">
    <property type="match status" value="1"/>
</dbReference>
<dbReference type="Proteomes" id="UP000770717">
    <property type="component" value="Unassembled WGS sequence"/>
</dbReference>
<sequence>MTCSGCKQNFCWLCLKVLSQENPYQHFDDPTECFNRLHVRN</sequence>
<dbReference type="OrthoDB" id="69641at2759"/>
<evidence type="ECO:0000313" key="2">
    <source>
        <dbReference type="Proteomes" id="UP000770717"/>
    </source>
</evidence>
<dbReference type="SUPFAM" id="SSF57850">
    <property type="entry name" value="RING/U-box"/>
    <property type="match status" value="1"/>
</dbReference>